<dbReference type="Pfam" id="PF00535">
    <property type="entry name" value="Glycos_transf_2"/>
    <property type="match status" value="1"/>
</dbReference>
<evidence type="ECO:0000313" key="3">
    <source>
        <dbReference type="EMBL" id="MCZ0689917.1"/>
    </source>
</evidence>
<dbReference type="Gene3D" id="3.90.550.10">
    <property type="entry name" value="Spore Coat Polysaccharide Biosynthesis Protein SpsA, Chain A"/>
    <property type="match status" value="1"/>
</dbReference>
<reference evidence="2" key="1">
    <citation type="submission" date="2022-11" db="EMBL/GenBank/DDBJ databases">
        <title>Temperate bacteriophages infecting mucin-degrading bacterium Ruminococcus gnavus from the human gut.</title>
        <authorList>
            <person name="Buttimer C."/>
        </authorList>
    </citation>
    <scope>NUCLEOTIDE SEQUENCE</scope>
    <source>
        <strain evidence="2">CCUG 49994</strain>
        <strain evidence="3">CCUG 52279</strain>
    </source>
</reference>
<evidence type="ECO:0000313" key="2">
    <source>
        <dbReference type="EMBL" id="MCZ0668952.1"/>
    </source>
</evidence>
<protein>
    <submittedName>
        <fullName evidence="2">Glycosyltransferase family 2 protein</fullName>
    </submittedName>
</protein>
<accession>A0A9Q4F4E2</accession>
<dbReference type="GO" id="GO:0016758">
    <property type="term" value="F:hexosyltransferase activity"/>
    <property type="evidence" value="ECO:0007669"/>
    <property type="project" value="UniProtKB-ARBA"/>
</dbReference>
<dbReference type="RefSeq" id="WP_173901422.1">
    <property type="nucleotide sequence ID" value="NZ_BAABXV010000001.1"/>
</dbReference>
<gene>
    <name evidence="3" type="ORF">OZZ16_08315</name>
    <name evidence="2" type="ORF">OZZ17_15735</name>
</gene>
<dbReference type="Proteomes" id="UP001076974">
    <property type="component" value="Unassembled WGS sequence"/>
</dbReference>
<proteinExistence type="predicted"/>
<organism evidence="2 4">
    <name type="scientific">Mediterraneibacter gnavus</name>
    <name type="common">Ruminococcus gnavus</name>
    <dbReference type="NCBI Taxonomy" id="33038"/>
    <lineage>
        <taxon>Bacteria</taxon>
        <taxon>Bacillati</taxon>
        <taxon>Bacillota</taxon>
        <taxon>Clostridia</taxon>
        <taxon>Lachnospirales</taxon>
        <taxon>Lachnospiraceae</taxon>
        <taxon>Mediterraneibacter</taxon>
    </lineage>
</organism>
<dbReference type="PANTHER" id="PTHR22916:SF3">
    <property type="entry name" value="UDP-GLCNAC:BETAGAL BETA-1,3-N-ACETYLGLUCOSAMINYLTRANSFERASE-LIKE PROTEIN 1"/>
    <property type="match status" value="1"/>
</dbReference>
<dbReference type="Proteomes" id="UP001079535">
    <property type="component" value="Unassembled WGS sequence"/>
</dbReference>
<evidence type="ECO:0000313" key="4">
    <source>
        <dbReference type="Proteomes" id="UP001079535"/>
    </source>
</evidence>
<dbReference type="CDD" id="cd00761">
    <property type="entry name" value="Glyco_tranf_GTA_type"/>
    <property type="match status" value="1"/>
</dbReference>
<dbReference type="SUPFAM" id="SSF53448">
    <property type="entry name" value="Nucleotide-diphospho-sugar transferases"/>
    <property type="match status" value="1"/>
</dbReference>
<dbReference type="AlphaFoldDB" id="A0A9Q4F4E2"/>
<name>A0A9Q4F4E2_MEDGN</name>
<dbReference type="EMBL" id="JAPRAY010000026">
    <property type="protein sequence ID" value="MCZ0668952.1"/>
    <property type="molecule type" value="Genomic_DNA"/>
</dbReference>
<dbReference type="EMBL" id="JAPRBD010000007">
    <property type="protein sequence ID" value="MCZ0689917.1"/>
    <property type="molecule type" value="Genomic_DNA"/>
</dbReference>
<evidence type="ECO:0000259" key="1">
    <source>
        <dbReference type="Pfam" id="PF00535"/>
    </source>
</evidence>
<comment type="caution">
    <text evidence="2">The sequence shown here is derived from an EMBL/GenBank/DDBJ whole genome shotgun (WGS) entry which is preliminary data.</text>
</comment>
<sequence>MKPVISIVIPVYNIRSDYLTACIRSATSQTLQDIEIICVDDCSTNNSLSLLREAARRDRRIRVIALDHNRGTCYARKAGVEAARGKYLLFLDADDTLEPDACSILYKQMMIHNVDILQFETRIIAESYLEPERILRSARNLQPYHGYLYGQDVLNGCFRNTLYRFTVWNKMYRTAMVKKAFRCLSADYLVKAEDAYTYFVIACHAKSYYGLSNCRLYNYHFGCGITGRTELSLRHLDLYCQNMCSWDALNGFVRSRNLPYYKNVFLPRFRMDLLMDCLKKYFVYLPQYMQEEGMNILRSYWREDELNKGFARIALPMAG</sequence>
<feature type="domain" description="Glycosyltransferase 2-like" evidence="1">
    <location>
        <begin position="6"/>
        <end position="167"/>
    </location>
</feature>
<dbReference type="InterPro" id="IPR029044">
    <property type="entry name" value="Nucleotide-diphossugar_trans"/>
</dbReference>
<dbReference type="InterPro" id="IPR001173">
    <property type="entry name" value="Glyco_trans_2-like"/>
</dbReference>
<dbReference type="PANTHER" id="PTHR22916">
    <property type="entry name" value="GLYCOSYLTRANSFERASE"/>
    <property type="match status" value="1"/>
</dbReference>